<dbReference type="Proteomes" id="UP000186817">
    <property type="component" value="Unassembled WGS sequence"/>
</dbReference>
<evidence type="ECO:0000313" key="1">
    <source>
        <dbReference type="EMBL" id="OLQ11888.1"/>
    </source>
</evidence>
<accession>A0A1Q9EWR8</accession>
<gene>
    <name evidence="1" type="ORF">AK812_SmicGene4250</name>
</gene>
<keyword evidence="2" id="KW-1185">Reference proteome</keyword>
<protein>
    <submittedName>
        <fullName evidence="1">Uncharacterized protein</fullName>
    </submittedName>
</protein>
<dbReference type="AlphaFoldDB" id="A0A1Q9EWR8"/>
<comment type="caution">
    <text evidence="1">The sequence shown here is derived from an EMBL/GenBank/DDBJ whole genome shotgun (WGS) entry which is preliminary data.</text>
</comment>
<reference evidence="1 2" key="1">
    <citation type="submission" date="2016-02" db="EMBL/GenBank/DDBJ databases">
        <title>Genome analysis of coral dinoflagellate symbionts highlights evolutionary adaptations to a symbiotic lifestyle.</title>
        <authorList>
            <person name="Aranda M."/>
            <person name="Li Y."/>
            <person name="Liew Y.J."/>
            <person name="Baumgarten S."/>
            <person name="Simakov O."/>
            <person name="Wilson M."/>
            <person name="Piel J."/>
            <person name="Ashoor H."/>
            <person name="Bougouffa S."/>
            <person name="Bajic V.B."/>
            <person name="Ryu T."/>
            <person name="Ravasi T."/>
            <person name="Bayer T."/>
            <person name="Micklem G."/>
            <person name="Kim H."/>
            <person name="Bhak J."/>
            <person name="Lajeunesse T.C."/>
            <person name="Voolstra C.R."/>
        </authorList>
    </citation>
    <scope>NUCLEOTIDE SEQUENCE [LARGE SCALE GENOMIC DNA]</scope>
    <source>
        <strain evidence="1 2">CCMP2467</strain>
    </source>
</reference>
<dbReference type="OrthoDB" id="448338at2759"/>
<name>A0A1Q9EWR8_SYMMI</name>
<dbReference type="EMBL" id="LSRX01000052">
    <property type="protein sequence ID" value="OLQ11888.1"/>
    <property type="molecule type" value="Genomic_DNA"/>
</dbReference>
<organism evidence="1 2">
    <name type="scientific">Symbiodinium microadriaticum</name>
    <name type="common">Dinoflagellate</name>
    <name type="synonym">Zooxanthella microadriatica</name>
    <dbReference type="NCBI Taxonomy" id="2951"/>
    <lineage>
        <taxon>Eukaryota</taxon>
        <taxon>Sar</taxon>
        <taxon>Alveolata</taxon>
        <taxon>Dinophyceae</taxon>
        <taxon>Suessiales</taxon>
        <taxon>Symbiodiniaceae</taxon>
        <taxon>Symbiodinium</taxon>
    </lineage>
</organism>
<evidence type="ECO:0000313" key="2">
    <source>
        <dbReference type="Proteomes" id="UP000186817"/>
    </source>
</evidence>
<sequence length="164" mass="18110">MLRSSDSVGNPSCPNSVFLDGSLALDDDHTLRAGEDAPGAAVSELLGSSVVMALLLQLYGEHLFRVGATLSSYRHLIAYAQRTFPDFRRRSRVCWELVTRWEALEPLAHRPPLPSKLCEALASLAIAWKWPRIALVLLLSFHGILRIGETLAVLRRDLVLPAEA</sequence>
<proteinExistence type="predicted"/>